<evidence type="ECO:0008006" key="3">
    <source>
        <dbReference type="Google" id="ProtNLM"/>
    </source>
</evidence>
<dbReference type="EMBL" id="SLZY01000026">
    <property type="protein sequence ID" value="TCS68548.1"/>
    <property type="molecule type" value="Genomic_DNA"/>
</dbReference>
<dbReference type="Proteomes" id="UP000295135">
    <property type="component" value="Unassembled WGS sequence"/>
</dbReference>
<dbReference type="InterPro" id="IPR016185">
    <property type="entry name" value="PreATP-grasp_dom_sf"/>
</dbReference>
<keyword evidence="2" id="KW-1185">Reference proteome</keyword>
<dbReference type="SUPFAM" id="SSF52440">
    <property type="entry name" value="PreATP-grasp domain"/>
    <property type="match status" value="1"/>
</dbReference>
<gene>
    <name evidence="1" type="ORF">EDC61_1261</name>
</gene>
<protein>
    <recommendedName>
        <fullName evidence="3">Phosphoribosylglycinamide formyltransferase 2</fullName>
    </recommendedName>
</protein>
<comment type="caution">
    <text evidence="1">The sequence shown here is derived from an EMBL/GenBank/DDBJ whole genome shotgun (WGS) entry which is preliminary data.</text>
</comment>
<evidence type="ECO:0000313" key="1">
    <source>
        <dbReference type="EMBL" id="TCS68548.1"/>
    </source>
</evidence>
<name>A0A4R3JPP5_9PROT</name>
<dbReference type="AlphaFoldDB" id="A0A4R3JPP5"/>
<accession>A0A4R3JPP5</accession>
<dbReference type="Gene3D" id="3.40.50.20">
    <property type="match status" value="1"/>
</dbReference>
<reference evidence="1 2" key="1">
    <citation type="submission" date="2019-03" db="EMBL/GenBank/DDBJ databases">
        <title>Genomic Encyclopedia of Type Strains, Phase IV (KMG-IV): sequencing the most valuable type-strain genomes for metagenomic binning, comparative biology and taxonomic classification.</title>
        <authorList>
            <person name="Goeker M."/>
        </authorList>
    </citation>
    <scope>NUCLEOTIDE SEQUENCE [LARGE SCALE GENOMIC DNA]</scope>
    <source>
        <strain evidence="1 2">DSM 103923</strain>
    </source>
</reference>
<sequence length="38" mass="3934">MQIGTPLSPSATRVMLLGAGELGKEVIIALQHLGACRT</sequence>
<organism evidence="1 2">
    <name type="scientific">Sulfuritortus calidifontis</name>
    <dbReference type="NCBI Taxonomy" id="1914471"/>
    <lineage>
        <taxon>Bacteria</taxon>
        <taxon>Pseudomonadati</taxon>
        <taxon>Pseudomonadota</taxon>
        <taxon>Betaproteobacteria</taxon>
        <taxon>Nitrosomonadales</taxon>
        <taxon>Thiobacillaceae</taxon>
        <taxon>Sulfuritortus</taxon>
    </lineage>
</organism>
<evidence type="ECO:0000313" key="2">
    <source>
        <dbReference type="Proteomes" id="UP000295135"/>
    </source>
</evidence>
<proteinExistence type="predicted"/>